<gene>
    <name evidence="1" type="ORF">U6A24_03375</name>
</gene>
<name>A0ABU5ZR01_9FLAO</name>
<keyword evidence="2" id="KW-1185">Reference proteome</keyword>
<evidence type="ECO:0008006" key="3">
    <source>
        <dbReference type="Google" id="ProtNLM"/>
    </source>
</evidence>
<evidence type="ECO:0000313" key="1">
    <source>
        <dbReference type="EMBL" id="MEB3344484.1"/>
    </source>
</evidence>
<accession>A0ABU5ZR01</accession>
<evidence type="ECO:0000313" key="2">
    <source>
        <dbReference type="Proteomes" id="UP001327027"/>
    </source>
</evidence>
<dbReference type="RefSeq" id="WP_324178532.1">
    <property type="nucleotide sequence ID" value="NZ_BAABAW010000003.1"/>
</dbReference>
<proteinExistence type="predicted"/>
<organism evidence="1 2">
    <name type="scientific">Aquimarina gracilis</name>
    <dbReference type="NCBI Taxonomy" id="874422"/>
    <lineage>
        <taxon>Bacteria</taxon>
        <taxon>Pseudomonadati</taxon>
        <taxon>Bacteroidota</taxon>
        <taxon>Flavobacteriia</taxon>
        <taxon>Flavobacteriales</taxon>
        <taxon>Flavobacteriaceae</taxon>
        <taxon>Aquimarina</taxon>
    </lineage>
</organism>
<dbReference type="EMBL" id="JAYKLX010000002">
    <property type="protein sequence ID" value="MEB3344484.1"/>
    <property type="molecule type" value="Genomic_DNA"/>
</dbReference>
<protein>
    <recommendedName>
        <fullName evidence="3">Lipocalin-like protein</fullName>
    </recommendedName>
</protein>
<dbReference type="Proteomes" id="UP001327027">
    <property type="component" value="Unassembled WGS sequence"/>
</dbReference>
<reference evidence="1 2" key="1">
    <citation type="journal article" date="2013" name="Int. J. Syst. Evol. Microbiol.">
        <title>Aquimarina gracilis sp. nov., isolated from the gut microflora of a mussel, Mytilus coruscus, and emended description of Aquimarina spongiae.</title>
        <authorList>
            <person name="Park S.C."/>
            <person name="Choe H.N."/>
            <person name="Baik K.S."/>
            <person name="Seong C.N."/>
        </authorList>
    </citation>
    <scope>NUCLEOTIDE SEQUENCE [LARGE SCALE GENOMIC DNA]</scope>
    <source>
        <strain evidence="1 2">PSC32</strain>
    </source>
</reference>
<dbReference type="PROSITE" id="PS51257">
    <property type="entry name" value="PROKAR_LIPOPROTEIN"/>
    <property type="match status" value="1"/>
</dbReference>
<comment type="caution">
    <text evidence="1">The sequence shown here is derived from an EMBL/GenBank/DDBJ whole genome shotgun (WGS) entry which is preliminary data.</text>
</comment>
<sequence length="150" mass="17004">MKKAFFTLFSIFILVACSKDHDSSAQPNSPLKADQYPQQWKLVKMTGSIADIPPAIGENMEWQEDYLLQSDGTFIKTRERENNTTTVKGTYAFVKLSDGTYLELIHESENTLLCNCSAELKEYLKLDTDTDLIGTCWACDGPGLFYKRIK</sequence>